<dbReference type="SUPFAM" id="SSF55347">
    <property type="entry name" value="Glyceraldehyde-3-phosphate dehydrogenase-like, C-terminal domain"/>
    <property type="match status" value="1"/>
</dbReference>
<dbReference type="Pfam" id="PF22725">
    <property type="entry name" value="GFO_IDH_MocA_C3"/>
    <property type="match status" value="1"/>
</dbReference>
<keyword evidence="3" id="KW-1185">Reference proteome</keyword>
<dbReference type="EMBL" id="JAUOZS010000001">
    <property type="protein sequence ID" value="MDT8903841.1"/>
    <property type="molecule type" value="Genomic_DNA"/>
</dbReference>
<comment type="caution">
    <text evidence="2">The sequence shown here is derived from an EMBL/GenBank/DDBJ whole genome shotgun (WGS) entry which is preliminary data.</text>
</comment>
<dbReference type="Gene3D" id="3.30.360.10">
    <property type="entry name" value="Dihydrodipicolinate Reductase, domain 2"/>
    <property type="match status" value="1"/>
</dbReference>
<evidence type="ECO:0000313" key="3">
    <source>
        <dbReference type="Proteomes" id="UP001254848"/>
    </source>
</evidence>
<dbReference type="PANTHER" id="PTHR43377:SF1">
    <property type="entry name" value="BILIVERDIN REDUCTASE A"/>
    <property type="match status" value="1"/>
</dbReference>
<sequence length="304" mass="34489">MKALVIGYGSIGSRHARLLQNMGFPVKVVSGRQIDDYNPYKTIAEALADYAPDYVVITNETGRHYNSLAALAECSYRGLVLVEKPLFDRQRDLPENEFEGLYVGYNLRFHPVIQKLRDIVADEKVLSFHVYVGQYLPGWRPNTDYRHTYSASKALGGGVLRDLSHELDYTNWLLDGWRSLTALGGHYSHLETDSDDIFSILATTRKCPVVTIQLNYLDRHYRREILFNTDKHTIKADFINATLTIDDRSENYNITRDFTYIAQHKAVTGRDAVSTCPATGGVEVLKMIEAAEKAVQSKGWVFND</sequence>
<gene>
    <name evidence="2" type="ORF">Q4T40_21635</name>
</gene>
<accession>A0ABU3P476</accession>
<dbReference type="InterPro" id="IPR051450">
    <property type="entry name" value="Gfo/Idh/MocA_Oxidoreductases"/>
</dbReference>
<dbReference type="Proteomes" id="UP001254848">
    <property type="component" value="Unassembled WGS sequence"/>
</dbReference>
<protein>
    <recommendedName>
        <fullName evidence="1">GFO/IDH/MocA-like oxidoreductase domain-containing protein</fullName>
    </recommendedName>
</protein>
<dbReference type="RefSeq" id="WP_413782283.1">
    <property type="nucleotide sequence ID" value="NZ_JAUOZS010000001.1"/>
</dbReference>
<name>A0ABU3P476_9FIRM</name>
<evidence type="ECO:0000313" key="2">
    <source>
        <dbReference type="EMBL" id="MDT8903841.1"/>
    </source>
</evidence>
<feature type="domain" description="GFO/IDH/MocA-like oxidoreductase" evidence="1">
    <location>
        <begin position="114"/>
        <end position="226"/>
    </location>
</feature>
<evidence type="ECO:0000259" key="1">
    <source>
        <dbReference type="Pfam" id="PF22725"/>
    </source>
</evidence>
<proteinExistence type="predicted"/>
<dbReference type="SUPFAM" id="SSF51735">
    <property type="entry name" value="NAD(P)-binding Rossmann-fold domains"/>
    <property type="match status" value="1"/>
</dbReference>
<dbReference type="Gene3D" id="3.40.50.720">
    <property type="entry name" value="NAD(P)-binding Rossmann-like Domain"/>
    <property type="match status" value="1"/>
</dbReference>
<dbReference type="InterPro" id="IPR055170">
    <property type="entry name" value="GFO_IDH_MocA-like_dom"/>
</dbReference>
<dbReference type="PANTHER" id="PTHR43377">
    <property type="entry name" value="BILIVERDIN REDUCTASE A"/>
    <property type="match status" value="1"/>
</dbReference>
<dbReference type="InterPro" id="IPR036291">
    <property type="entry name" value="NAD(P)-bd_dom_sf"/>
</dbReference>
<reference evidence="2 3" key="1">
    <citation type="submission" date="2023-07" db="EMBL/GenBank/DDBJ databases">
        <title>The novel representative of Negativicutes class, Anaeroselena agilis gen. nov. sp. nov.</title>
        <authorList>
            <person name="Prokofeva M.I."/>
            <person name="Elcheninov A.G."/>
            <person name="Klyukina A."/>
            <person name="Kublanov I.V."/>
            <person name="Frolov E.N."/>
            <person name="Podosokorskaya O.A."/>
        </authorList>
    </citation>
    <scope>NUCLEOTIDE SEQUENCE [LARGE SCALE GENOMIC DNA]</scope>
    <source>
        <strain evidence="2 3">4137-cl</strain>
    </source>
</reference>
<organism evidence="2 3">
    <name type="scientific">Anaeroselena agilis</name>
    <dbReference type="NCBI Taxonomy" id="3063788"/>
    <lineage>
        <taxon>Bacteria</taxon>
        <taxon>Bacillati</taxon>
        <taxon>Bacillota</taxon>
        <taxon>Negativicutes</taxon>
        <taxon>Acetonemataceae</taxon>
        <taxon>Anaeroselena</taxon>
    </lineage>
</organism>